<accession>A0A061BBW9</accession>
<feature type="transmembrane region" description="Helical" evidence="7">
    <location>
        <begin position="269"/>
        <end position="291"/>
    </location>
</feature>
<evidence type="ECO:0000256" key="5">
    <source>
        <dbReference type="ARBA" id="ARBA00023136"/>
    </source>
</evidence>
<evidence type="ECO:0000256" key="6">
    <source>
        <dbReference type="SAM" id="MobiDB-lite"/>
    </source>
</evidence>
<keyword evidence="5 7" id="KW-0472">Membrane</keyword>
<evidence type="ECO:0000256" key="3">
    <source>
        <dbReference type="ARBA" id="ARBA00022692"/>
    </source>
</evidence>
<dbReference type="GO" id="GO:0005886">
    <property type="term" value="C:plasma membrane"/>
    <property type="evidence" value="ECO:0007669"/>
    <property type="project" value="TreeGrafter"/>
</dbReference>
<feature type="transmembrane region" description="Helical" evidence="7">
    <location>
        <begin position="146"/>
        <end position="167"/>
    </location>
</feature>
<feature type="region of interest" description="Disordered" evidence="6">
    <location>
        <begin position="1"/>
        <end position="33"/>
    </location>
</feature>
<dbReference type="PhylomeDB" id="A0A061BBW9"/>
<feature type="transmembrane region" description="Helical" evidence="7">
    <location>
        <begin position="398"/>
        <end position="416"/>
    </location>
</feature>
<dbReference type="PANTHER" id="PTHR30618:SF0">
    <property type="entry name" value="PURINE-URACIL PERMEASE NCS1"/>
    <property type="match status" value="1"/>
</dbReference>
<evidence type="ECO:0000256" key="4">
    <source>
        <dbReference type="ARBA" id="ARBA00022989"/>
    </source>
</evidence>
<evidence type="ECO:0000313" key="8">
    <source>
        <dbReference type="EMBL" id="CDR45382.1"/>
    </source>
</evidence>
<dbReference type="InterPro" id="IPR001248">
    <property type="entry name" value="Pur-cyt_permease"/>
</dbReference>
<keyword evidence="4 7" id="KW-1133">Transmembrane helix</keyword>
<dbReference type="PANTHER" id="PTHR30618">
    <property type="entry name" value="NCS1 FAMILY PURINE/PYRIMIDINE TRANSPORTER"/>
    <property type="match status" value="1"/>
</dbReference>
<feature type="compositionally biased region" description="Polar residues" evidence="6">
    <location>
        <begin position="14"/>
        <end position="31"/>
    </location>
</feature>
<name>A0A061BBW9_CYBFA</name>
<evidence type="ECO:0000256" key="2">
    <source>
        <dbReference type="ARBA" id="ARBA00008974"/>
    </source>
</evidence>
<reference evidence="8" key="1">
    <citation type="journal article" date="2014" name="Genome Announc.">
        <title>Genome sequence of the yeast Cyberlindnera fabianii (Hansenula fabianii).</title>
        <authorList>
            <person name="Freel K.C."/>
            <person name="Sarilar V."/>
            <person name="Neuveglise C."/>
            <person name="Devillers H."/>
            <person name="Friedrich A."/>
            <person name="Schacherer J."/>
        </authorList>
    </citation>
    <scope>NUCLEOTIDE SEQUENCE</scope>
    <source>
        <strain evidence="8">YJS4271</strain>
    </source>
</reference>
<dbReference type="OrthoDB" id="2018619at2759"/>
<dbReference type="EMBL" id="LK052903">
    <property type="protein sequence ID" value="CDR45382.1"/>
    <property type="molecule type" value="Genomic_DNA"/>
</dbReference>
<keyword evidence="3 7" id="KW-0812">Transmembrane</keyword>
<gene>
    <name evidence="8" type="ORF">CYFA0S_18e00584g</name>
</gene>
<feature type="transmembrane region" description="Helical" evidence="7">
    <location>
        <begin position="229"/>
        <end position="249"/>
    </location>
</feature>
<dbReference type="Gene3D" id="1.10.4160.10">
    <property type="entry name" value="Hydantoin permease"/>
    <property type="match status" value="1"/>
</dbReference>
<organism evidence="8">
    <name type="scientific">Cyberlindnera fabianii</name>
    <name type="common">Yeast</name>
    <name type="synonym">Hansenula fabianii</name>
    <dbReference type="NCBI Taxonomy" id="36022"/>
    <lineage>
        <taxon>Eukaryota</taxon>
        <taxon>Fungi</taxon>
        <taxon>Dikarya</taxon>
        <taxon>Ascomycota</taxon>
        <taxon>Saccharomycotina</taxon>
        <taxon>Saccharomycetes</taxon>
        <taxon>Phaffomycetales</taxon>
        <taxon>Phaffomycetaceae</taxon>
        <taxon>Cyberlindnera</taxon>
    </lineage>
</organism>
<dbReference type="InterPro" id="IPR045225">
    <property type="entry name" value="Uracil/uridine/allantoin_perm"/>
</dbReference>
<dbReference type="VEuPathDB" id="FungiDB:BON22_1154"/>
<feature type="compositionally biased region" description="Basic and acidic residues" evidence="6">
    <location>
        <begin position="1"/>
        <end position="11"/>
    </location>
</feature>
<feature type="transmembrane region" description="Helical" evidence="7">
    <location>
        <begin position="194"/>
        <end position="217"/>
    </location>
</feature>
<comment type="similarity">
    <text evidence="2">Belongs to the purine-cytosine permease (2.A.39) family.</text>
</comment>
<dbReference type="AlphaFoldDB" id="A0A061BBW9"/>
<dbReference type="Pfam" id="PF02133">
    <property type="entry name" value="Transp_cyt_pur"/>
    <property type="match status" value="1"/>
</dbReference>
<sequence length="570" mass="63588">MTDSLSDEKKAVLATTNSQELEDSSITQPSSHDGKLSVWQRFNKLITVTDAEGASSHRWSNPDMEPVPLEDQSWKPYHFLAYWISDSYSASSWRIAGSFIDLGMSPGLFYGCNIIGYVLNACVIALHGLIGSKYHIPFSVQSRASFGFYFSYVIIIMRFIVGCYYYGINAYTGAECIQTLILSMSPNWSMKDTIPSSATTTSMMICYFIYNLICIPFHYIKAPQIRKFLVFKMITGPIVGIVLMIYLNQKAGGTTKIWSQPNKVHGTSLRWLIVQCIATNFASYATMAVNVNDFTRYSKSKYAVVSQVYAIPVNQGILTPMGIVGGIASEIIYGEVLWDPLLIAQKWIHTPGGRVAAWFVAFSYLIAQIGINISANSISAANDLTALFPKYVNIRRGQYIVLALGGWALCPWEVLANATTLTAFMGGYSIFLGPIAAIMICDYFFVHKQRYDTPALYDPQGKYKFGRLGTNWRAILPLLVGFVPLLPGLATYINTKITMPDGVLHLYLIGYFYSFSSAFFVYYVTCYFFPPTEALSAEAVIPPHHEEDEPDYKVEGKAKLAKYILKSAVV</sequence>
<evidence type="ECO:0000256" key="1">
    <source>
        <dbReference type="ARBA" id="ARBA00004141"/>
    </source>
</evidence>
<feature type="transmembrane region" description="Helical" evidence="7">
    <location>
        <begin position="474"/>
        <end position="493"/>
    </location>
</feature>
<feature type="transmembrane region" description="Helical" evidence="7">
    <location>
        <begin position="505"/>
        <end position="524"/>
    </location>
</feature>
<comment type="subcellular location">
    <subcellularLocation>
        <location evidence="1">Membrane</location>
        <topology evidence="1">Multi-pass membrane protein</topology>
    </subcellularLocation>
</comment>
<feature type="transmembrane region" description="Helical" evidence="7">
    <location>
        <begin position="355"/>
        <end position="378"/>
    </location>
</feature>
<feature type="transmembrane region" description="Helical" evidence="7">
    <location>
        <begin position="108"/>
        <end position="126"/>
    </location>
</feature>
<dbReference type="CDD" id="cd11482">
    <property type="entry name" value="SLC-NCS1sbd_NRT1-like"/>
    <property type="match status" value="1"/>
</dbReference>
<dbReference type="GO" id="GO:0015205">
    <property type="term" value="F:nucleobase transmembrane transporter activity"/>
    <property type="evidence" value="ECO:0007669"/>
    <property type="project" value="TreeGrafter"/>
</dbReference>
<proteinExistence type="inferred from homology"/>
<protein>
    <submittedName>
        <fullName evidence="8">CYFA0S18e00584g1_1</fullName>
    </submittedName>
</protein>
<feature type="transmembrane region" description="Helical" evidence="7">
    <location>
        <begin position="428"/>
        <end position="446"/>
    </location>
</feature>
<evidence type="ECO:0000256" key="7">
    <source>
        <dbReference type="SAM" id="Phobius"/>
    </source>
</evidence>